<proteinExistence type="inferred from homology"/>
<feature type="region of interest" description="Domain III, AAA+ region" evidence="8">
    <location>
        <begin position="221"/>
        <end position="437"/>
    </location>
</feature>
<dbReference type="Gene3D" id="3.40.50.300">
    <property type="entry name" value="P-loop containing nucleotide triphosphate hydrolases"/>
    <property type="match status" value="1"/>
</dbReference>
<dbReference type="EMBL" id="JACATZ010000001">
    <property type="protein sequence ID" value="NWJ44875.1"/>
    <property type="molecule type" value="Genomic_DNA"/>
</dbReference>
<dbReference type="NCBIfam" id="TIGR00362">
    <property type="entry name" value="DnaA"/>
    <property type="match status" value="1"/>
</dbReference>
<evidence type="ECO:0000256" key="8">
    <source>
        <dbReference type="HAMAP-Rule" id="MF_00377"/>
    </source>
</evidence>
<dbReference type="EMBL" id="CP128399">
    <property type="protein sequence ID" value="WJW66757.1"/>
    <property type="molecule type" value="Genomic_DNA"/>
</dbReference>
<dbReference type="PROSITE" id="PS01008">
    <property type="entry name" value="DNAA"/>
    <property type="match status" value="1"/>
</dbReference>
<evidence type="ECO:0000313" key="14">
    <source>
        <dbReference type="EMBL" id="NWJ44875.1"/>
    </source>
</evidence>
<comment type="function">
    <text evidence="8 10">Plays an essential role in the initiation and regulation of chromosomal replication. ATP-DnaA binds to the origin of replication (oriC) to initiate formation of the DNA replication initiation complex once per cell cycle. Binds the DnaA box (a 9 base pair repeat at the origin) and separates the double-stranded (ds)DNA. Forms a right-handed helical filament on oriC DNA; dsDNA binds to the exterior of the filament while single-stranded (ss)DNA is stabiized in the filament's interior. The ATP-DnaA-oriC complex binds and stabilizes one strand of the AT-rich DNA unwinding element (DUE), permitting loading of DNA polymerase. After initiation quickly degrades to an ADP-DnaA complex that is not apt for DNA replication. Binds acidic phospholipids.</text>
</comment>
<dbReference type="PRINTS" id="PR00051">
    <property type="entry name" value="DNAA"/>
</dbReference>
<evidence type="ECO:0000256" key="3">
    <source>
        <dbReference type="ARBA" id="ARBA00022705"/>
    </source>
</evidence>
<dbReference type="InterPro" id="IPR020591">
    <property type="entry name" value="Chromosome_initiator_DnaA-like"/>
</dbReference>
<dbReference type="Pfam" id="PF00308">
    <property type="entry name" value="Bac_DnaA"/>
    <property type="match status" value="1"/>
</dbReference>
<keyword evidence="4 8" id="KW-0547">Nucleotide-binding</keyword>
<dbReference type="InterPro" id="IPR013159">
    <property type="entry name" value="DnaA_C"/>
</dbReference>
<keyword evidence="6 8" id="KW-0446">Lipid-binding</keyword>
<accession>A0A8T7M2T2</accession>
<dbReference type="InterPro" id="IPR024633">
    <property type="entry name" value="DnaA_N_dom"/>
</dbReference>
<evidence type="ECO:0000256" key="6">
    <source>
        <dbReference type="ARBA" id="ARBA00023121"/>
    </source>
</evidence>
<dbReference type="RefSeq" id="WP_341468649.1">
    <property type="nucleotide sequence ID" value="NZ_CP128399.1"/>
</dbReference>
<feature type="region of interest" description="Domain I, interacts with DnaA modulators" evidence="8">
    <location>
        <begin position="1"/>
        <end position="117"/>
    </location>
</feature>
<keyword evidence="2 8" id="KW-0963">Cytoplasm</keyword>
<evidence type="ECO:0000256" key="2">
    <source>
        <dbReference type="ARBA" id="ARBA00022490"/>
    </source>
</evidence>
<dbReference type="GO" id="GO:0006270">
    <property type="term" value="P:DNA replication initiation"/>
    <property type="evidence" value="ECO:0007669"/>
    <property type="project" value="UniProtKB-UniRule"/>
</dbReference>
<dbReference type="SUPFAM" id="SSF48295">
    <property type="entry name" value="TrpR-like"/>
    <property type="match status" value="1"/>
</dbReference>
<evidence type="ECO:0000256" key="5">
    <source>
        <dbReference type="ARBA" id="ARBA00022840"/>
    </source>
</evidence>
<feature type="binding site" evidence="8">
    <location>
        <position position="269"/>
    </location>
    <ligand>
        <name>ATP</name>
        <dbReference type="ChEBI" id="CHEBI:30616"/>
    </ligand>
</feature>
<gene>
    <name evidence="8 14" type="primary">dnaA</name>
    <name evidence="14" type="ORF">HXX08_03265</name>
    <name evidence="15" type="ORF">OZ401_000001</name>
</gene>
<dbReference type="GO" id="GO:0008289">
    <property type="term" value="F:lipid binding"/>
    <property type="evidence" value="ECO:0007669"/>
    <property type="project" value="UniProtKB-KW"/>
</dbReference>
<dbReference type="GO" id="GO:0003688">
    <property type="term" value="F:DNA replication origin binding"/>
    <property type="evidence" value="ECO:0007669"/>
    <property type="project" value="UniProtKB-UniRule"/>
</dbReference>
<evidence type="ECO:0000256" key="7">
    <source>
        <dbReference type="ARBA" id="ARBA00023125"/>
    </source>
</evidence>
<evidence type="ECO:0000313" key="16">
    <source>
        <dbReference type="Proteomes" id="UP000521676"/>
    </source>
</evidence>
<dbReference type="AlphaFoldDB" id="A0A8T7M2T2"/>
<dbReference type="SMART" id="SM00760">
    <property type="entry name" value="Bac_DnaA_C"/>
    <property type="match status" value="1"/>
</dbReference>
<evidence type="ECO:0000256" key="11">
    <source>
        <dbReference type="RuleBase" id="RU004227"/>
    </source>
</evidence>
<evidence type="ECO:0000256" key="9">
    <source>
        <dbReference type="NCBIfam" id="TIGR00362"/>
    </source>
</evidence>
<dbReference type="PANTHER" id="PTHR30050:SF2">
    <property type="entry name" value="CHROMOSOMAL REPLICATION INITIATOR PROTEIN DNAA"/>
    <property type="match status" value="1"/>
</dbReference>
<evidence type="ECO:0000259" key="12">
    <source>
        <dbReference type="SMART" id="SM00382"/>
    </source>
</evidence>
<comment type="subunit">
    <text evidence="8">Oligomerizes as a right-handed, spiral filament on DNA at oriC.</text>
</comment>
<feature type="domain" description="AAA+ ATPase" evidence="12">
    <location>
        <begin position="254"/>
        <end position="382"/>
    </location>
</feature>
<dbReference type="Pfam" id="PF11638">
    <property type="entry name" value="DnaA_N"/>
    <property type="match status" value="1"/>
</dbReference>
<dbReference type="Pfam" id="PF08299">
    <property type="entry name" value="Bac_DnaA_C"/>
    <property type="match status" value="1"/>
</dbReference>
<dbReference type="InterPro" id="IPR013317">
    <property type="entry name" value="DnaA_dom"/>
</dbReference>
<dbReference type="InterPro" id="IPR010921">
    <property type="entry name" value="Trp_repressor/repl_initiator"/>
</dbReference>
<dbReference type="GO" id="GO:0005886">
    <property type="term" value="C:plasma membrane"/>
    <property type="evidence" value="ECO:0007669"/>
    <property type="project" value="TreeGrafter"/>
</dbReference>
<feature type="binding site" evidence="8">
    <location>
        <position position="268"/>
    </location>
    <ligand>
        <name>ATP</name>
        <dbReference type="ChEBI" id="CHEBI:30616"/>
    </ligand>
</feature>
<keyword evidence="3 8" id="KW-0235">DNA replication</keyword>
<dbReference type="GO" id="GO:0005524">
    <property type="term" value="F:ATP binding"/>
    <property type="evidence" value="ECO:0007669"/>
    <property type="project" value="UniProtKB-UniRule"/>
</dbReference>
<feature type="region of interest" description="Domain IV, binds dsDNA" evidence="8">
    <location>
        <begin position="438"/>
        <end position="564"/>
    </location>
</feature>
<evidence type="ECO:0000256" key="1">
    <source>
        <dbReference type="ARBA" id="ARBA00006583"/>
    </source>
</evidence>
<feature type="domain" description="Chromosomal replication initiator DnaA C-terminal" evidence="13">
    <location>
        <begin position="466"/>
        <end position="535"/>
    </location>
</feature>
<keyword evidence="5 8" id="KW-0067">ATP-binding</keyword>
<dbReference type="GO" id="GO:0005737">
    <property type="term" value="C:cytoplasm"/>
    <property type="evidence" value="ECO:0007669"/>
    <property type="project" value="UniProtKB-SubCell"/>
</dbReference>
<dbReference type="InterPro" id="IPR003593">
    <property type="entry name" value="AAA+_ATPase"/>
</dbReference>
<dbReference type="Gene3D" id="3.30.300.180">
    <property type="match status" value="1"/>
</dbReference>
<dbReference type="Gene3D" id="1.10.8.60">
    <property type="match status" value="1"/>
</dbReference>
<evidence type="ECO:0000256" key="10">
    <source>
        <dbReference type="RuleBase" id="RU000577"/>
    </source>
</evidence>
<dbReference type="HAMAP" id="MF_00377">
    <property type="entry name" value="DnaA_bact"/>
    <property type="match status" value="1"/>
</dbReference>
<dbReference type="InterPro" id="IPR038454">
    <property type="entry name" value="DnaA_N_sf"/>
</dbReference>
<reference evidence="15" key="2">
    <citation type="journal article" date="2024" name="Nature">
        <title>Anoxygenic phototroph of the Chloroflexota uses a type I reaction centre.</title>
        <authorList>
            <person name="Tsuji J.M."/>
            <person name="Shaw N.A."/>
            <person name="Nagashima S."/>
            <person name="Venkiteswaran J.J."/>
            <person name="Schiff S.L."/>
            <person name="Watanabe T."/>
            <person name="Fukui M."/>
            <person name="Hanada S."/>
            <person name="Tank M."/>
            <person name="Neufeld J.D."/>
        </authorList>
    </citation>
    <scope>NUCLEOTIDE SEQUENCE</scope>
    <source>
        <strain evidence="15">L227-S17</strain>
    </source>
</reference>
<keyword evidence="7 8" id="KW-0238">DNA-binding</keyword>
<dbReference type="GO" id="GO:0006275">
    <property type="term" value="P:regulation of DNA replication"/>
    <property type="evidence" value="ECO:0007669"/>
    <property type="project" value="UniProtKB-UniRule"/>
</dbReference>
<organism evidence="14 16">
    <name type="scientific">Candidatus Chlorohelix allophototropha</name>
    <dbReference type="NCBI Taxonomy" id="3003348"/>
    <lineage>
        <taxon>Bacteria</taxon>
        <taxon>Bacillati</taxon>
        <taxon>Chloroflexota</taxon>
        <taxon>Chloroflexia</taxon>
        <taxon>Candidatus Chloroheliales</taxon>
        <taxon>Candidatus Chloroheliaceae</taxon>
        <taxon>Candidatus Chlorohelix</taxon>
    </lineage>
</organism>
<comment type="caution">
    <text evidence="8">Lacks conserved residue(s) required for the propagation of feature annotation.</text>
</comment>
<dbReference type="InterPro" id="IPR027417">
    <property type="entry name" value="P-loop_NTPase"/>
</dbReference>
<feature type="binding site" evidence="8">
    <location>
        <position position="265"/>
    </location>
    <ligand>
        <name>ATP</name>
        <dbReference type="ChEBI" id="CHEBI:30616"/>
    </ligand>
</feature>
<protein>
    <recommendedName>
        <fullName evidence="8 9">Chromosomal replication initiator protein DnaA</fullName>
    </recommendedName>
</protein>
<dbReference type="Proteomes" id="UP000521676">
    <property type="component" value="Unassembled WGS sequence"/>
</dbReference>
<dbReference type="InterPro" id="IPR018312">
    <property type="entry name" value="Chromosome_initiator_DnaA_CS"/>
</dbReference>
<dbReference type="Proteomes" id="UP001431572">
    <property type="component" value="Chromosome 1"/>
</dbReference>
<dbReference type="SMART" id="SM00382">
    <property type="entry name" value="AAA"/>
    <property type="match status" value="1"/>
</dbReference>
<dbReference type="PANTHER" id="PTHR30050">
    <property type="entry name" value="CHROMOSOMAL REPLICATION INITIATOR PROTEIN DNAA"/>
    <property type="match status" value="1"/>
</dbReference>
<dbReference type="InterPro" id="IPR001957">
    <property type="entry name" value="Chromosome_initiator_DnaA"/>
</dbReference>
<dbReference type="SUPFAM" id="SSF52540">
    <property type="entry name" value="P-loop containing nucleoside triphosphate hydrolases"/>
    <property type="match status" value="1"/>
</dbReference>
<comment type="similarity">
    <text evidence="1 8 11">Belongs to the DnaA family.</text>
</comment>
<evidence type="ECO:0000259" key="13">
    <source>
        <dbReference type="SMART" id="SM00760"/>
    </source>
</evidence>
<feature type="binding site" evidence="8">
    <location>
        <position position="267"/>
    </location>
    <ligand>
        <name>ATP</name>
        <dbReference type="ChEBI" id="CHEBI:30616"/>
    </ligand>
</feature>
<dbReference type="CDD" id="cd00009">
    <property type="entry name" value="AAA"/>
    <property type="match status" value="1"/>
</dbReference>
<name>A0A8T7M2T2_9CHLR</name>
<evidence type="ECO:0000313" key="17">
    <source>
        <dbReference type="Proteomes" id="UP001431572"/>
    </source>
</evidence>
<reference evidence="14 16" key="1">
    <citation type="submission" date="2020-06" db="EMBL/GenBank/DDBJ databases">
        <title>Anoxygenic phototrophic Chloroflexota member uses a Type I reaction center.</title>
        <authorList>
            <person name="Tsuji J.M."/>
            <person name="Shaw N.A."/>
            <person name="Nagashima S."/>
            <person name="Venkiteswaran J."/>
            <person name="Schiff S.L."/>
            <person name="Hanada S."/>
            <person name="Tank M."/>
            <person name="Neufeld J.D."/>
        </authorList>
    </citation>
    <scope>NUCLEOTIDE SEQUENCE [LARGE SCALE GENOMIC DNA]</scope>
    <source>
        <strain evidence="14">L227-S17</strain>
    </source>
</reference>
<evidence type="ECO:0000313" key="15">
    <source>
        <dbReference type="EMBL" id="WJW66757.1"/>
    </source>
</evidence>
<sequence length="564" mass="64703">MTENEPSQNKQTRQNRTLELKQVWQAALHELSLTLPSRAFDSWVRIINLVAIDRLKSEAVLGVPSSFAKTILEQDYRLPIQRALSSVIGETLEIQFIVEQPAQTRFFDQDQQEEAIASVNTSYSNGYAMRNRYNYNKPAKDYSNQRFAQDEHYGANGLNGNQPQNYNATAQNGFDTTSLPQKPSYEEEVDYIDEVTGEPHYSFPDRYTSDSQLSEKAKIANLNPRYIFGDYVEGNNNRMAVAAARHVAENPGHSYNPLFIYGNVGLGKTHILHAIGHEALRLRPHLNVLYVSSEKFTNEMVNAIRERSMEDFRNRYRNIDILMIDDIQFIAGKDSTQEEFFHTFNALHDANKQIVISSDRPPKAMLILEDRLRSRFEGGLISDIQPPDYETRLAILRNKARLKAIPIPEEVLEHIARHIQSNIRELEGALTRVVAFALHNRTNLTVELAVQALHDVMYNTRKKVLTPARVVEVVSQFFNMDIKELRGRSRSQDIVLPRQISMYIIREETDTSLVEIGQELGGRDHTTVMHAIEKIEREMETNQQLRQQVNTIIQLLYSEGGAMR</sequence>
<evidence type="ECO:0000256" key="4">
    <source>
        <dbReference type="ARBA" id="ARBA00022741"/>
    </source>
</evidence>
<dbReference type="CDD" id="cd06571">
    <property type="entry name" value="Bac_DnaA_C"/>
    <property type="match status" value="1"/>
</dbReference>
<dbReference type="FunFam" id="3.40.50.300:FF:000668">
    <property type="entry name" value="Chromosomal replication initiator protein DnaA"/>
    <property type="match status" value="1"/>
</dbReference>
<keyword evidence="17" id="KW-1185">Reference proteome</keyword>
<comment type="domain">
    <text evidence="8">Domain I is involved in oligomerization and binding regulators, domain II is flexibile and of varying length in different bacteria, domain III forms the AAA+ region, while domain IV binds dsDNA.</text>
</comment>
<dbReference type="Gene3D" id="1.10.1750.10">
    <property type="match status" value="1"/>
</dbReference>
<comment type="subcellular location">
    <subcellularLocation>
        <location evidence="8">Cytoplasm</location>
    </subcellularLocation>
</comment>